<evidence type="ECO:0000256" key="1">
    <source>
        <dbReference type="SAM" id="SignalP"/>
    </source>
</evidence>
<protein>
    <submittedName>
        <fullName evidence="2">Uncharacterized protein</fullName>
    </submittedName>
</protein>
<reference evidence="2" key="2">
    <citation type="submission" date="2023-06" db="EMBL/GenBank/DDBJ databases">
        <authorList>
            <consortium name="Lawrence Berkeley National Laboratory"/>
            <person name="Haridas S."/>
            <person name="Hensen N."/>
            <person name="Bonometti L."/>
            <person name="Westerberg I."/>
            <person name="Brannstrom I.O."/>
            <person name="Guillou S."/>
            <person name="Cros-Aarteil S."/>
            <person name="Calhoun S."/>
            <person name="Kuo A."/>
            <person name="Mondo S."/>
            <person name="Pangilinan J."/>
            <person name="Riley R."/>
            <person name="Labutti K."/>
            <person name="Andreopoulos B."/>
            <person name="Lipzen A."/>
            <person name="Chen C."/>
            <person name="Yanf M."/>
            <person name="Daum C."/>
            <person name="Ng V."/>
            <person name="Clum A."/>
            <person name="Steindorff A."/>
            <person name="Ohm R."/>
            <person name="Martin F."/>
            <person name="Silar P."/>
            <person name="Natvig D."/>
            <person name="Lalanne C."/>
            <person name="Gautier V."/>
            <person name="Ament-Velasquez S.L."/>
            <person name="Kruys A."/>
            <person name="Hutchinson M.I."/>
            <person name="Powell A.J."/>
            <person name="Barry K."/>
            <person name="Miller A.N."/>
            <person name="Grigoriev I.V."/>
            <person name="Debuchy R."/>
            <person name="Gladieux P."/>
            <person name="Thoren M.H."/>
            <person name="Johannesson H."/>
        </authorList>
    </citation>
    <scope>NUCLEOTIDE SEQUENCE</scope>
    <source>
        <strain evidence="2">CBS 314.62</strain>
    </source>
</reference>
<gene>
    <name evidence="2" type="ORF">B0T22DRAFT_485046</name>
</gene>
<comment type="caution">
    <text evidence="2">The sequence shown here is derived from an EMBL/GenBank/DDBJ whole genome shotgun (WGS) entry which is preliminary data.</text>
</comment>
<keyword evidence="1" id="KW-0732">Signal</keyword>
<dbReference type="Proteomes" id="UP001270362">
    <property type="component" value="Unassembled WGS sequence"/>
</dbReference>
<reference evidence="2" key="1">
    <citation type="journal article" date="2023" name="Mol. Phylogenet. Evol.">
        <title>Genome-scale phylogeny and comparative genomics of the fungal order Sordariales.</title>
        <authorList>
            <person name="Hensen N."/>
            <person name="Bonometti L."/>
            <person name="Westerberg I."/>
            <person name="Brannstrom I.O."/>
            <person name="Guillou S."/>
            <person name="Cros-Aarteil S."/>
            <person name="Calhoun S."/>
            <person name="Haridas S."/>
            <person name="Kuo A."/>
            <person name="Mondo S."/>
            <person name="Pangilinan J."/>
            <person name="Riley R."/>
            <person name="LaButti K."/>
            <person name="Andreopoulos B."/>
            <person name="Lipzen A."/>
            <person name="Chen C."/>
            <person name="Yan M."/>
            <person name="Daum C."/>
            <person name="Ng V."/>
            <person name="Clum A."/>
            <person name="Steindorff A."/>
            <person name="Ohm R.A."/>
            <person name="Martin F."/>
            <person name="Silar P."/>
            <person name="Natvig D.O."/>
            <person name="Lalanne C."/>
            <person name="Gautier V."/>
            <person name="Ament-Velasquez S.L."/>
            <person name="Kruys A."/>
            <person name="Hutchinson M.I."/>
            <person name="Powell A.J."/>
            <person name="Barry K."/>
            <person name="Miller A.N."/>
            <person name="Grigoriev I.V."/>
            <person name="Debuchy R."/>
            <person name="Gladieux P."/>
            <person name="Hiltunen Thoren M."/>
            <person name="Johannesson H."/>
        </authorList>
    </citation>
    <scope>NUCLEOTIDE SEQUENCE</scope>
    <source>
        <strain evidence="2">CBS 314.62</strain>
    </source>
</reference>
<evidence type="ECO:0000313" key="2">
    <source>
        <dbReference type="EMBL" id="KAK3681562.1"/>
    </source>
</evidence>
<feature type="chain" id="PRO_5042031862" evidence="1">
    <location>
        <begin position="18"/>
        <end position="50"/>
    </location>
</feature>
<keyword evidence="3" id="KW-1185">Reference proteome</keyword>
<dbReference type="EMBL" id="JAULSO010000006">
    <property type="protein sequence ID" value="KAK3681562.1"/>
    <property type="molecule type" value="Genomic_DNA"/>
</dbReference>
<sequence length="50" mass="5581">MRATAVFITLFFALAAAMPEHMMEERGMRNDCDCNEETCKGPPCCYNGTC</sequence>
<feature type="signal peptide" evidence="1">
    <location>
        <begin position="1"/>
        <end position="17"/>
    </location>
</feature>
<organism evidence="2 3">
    <name type="scientific">Podospora appendiculata</name>
    <dbReference type="NCBI Taxonomy" id="314037"/>
    <lineage>
        <taxon>Eukaryota</taxon>
        <taxon>Fungi</taxon>
        <taxon>Dikarya</taxon>
        <taxon>Ascomycota</taxon>
        <taxon>Pezizomycotina</taxon>
        <taxon>Sordariomycetes</taxon>
        <taxon>Sordariomycetidae</taxon>
        <taxon>Sordariales</taxon>
        <taxon>Podosporaceae</taxon>
        <taxon>Podospora</taxon>
    </lineage>
</organism>
<evidence type="ECO:0000313" key="3">
    <source>
        <dbReference type="Proteomes" id="UP001270362"/>
    </source>
</evidence>
<accession>A0AAE0WZS1</accession>
<proteinExistence type="predicted"/>
<dbReference type="AlphaFoldDB" id="A0AAE0WZS1"/>
<name>A0AAE0WZS1_9PEZI</name>